<dbReference type="KEGG" id="svn:CP980_07635"/>
<keyword evidence="2" id="KW-1133">Transmembrane helix</keyword>
<evidence type="ECO:0000256" key="2">
    <source>
        <dbReference type="SAM" id="Phobius"/>
    </source>
</evidence>
<keyword evidence="5" id="KW-1185">Reference proteome</keyword>
<dbReference type="InterPro" id="IPR025645">
    <property type="entry name" value="DUF4349"/>
</dbReference>
<evidence type="ECO:0000313" key="5">
    <source>
        <dbReference type="Proteomes" id="UP000325563"/>
    </source>
</evidence>
<proteinExistence type="predicted"/>
<feature type="transmembrane region" description="Helical" evidence="2">
    <location>
        <begin position="366"/>
        <end position="388"/>
    </location>
</feature>
<name>A0A5J6JBK7_STRVI</name>
<feature type="region of interest" description="Disordered" evidence="1">
    <location>
        <begin position="47"/>
        <end position="100"/>
    </location>
</feature>
<gene>
    <name evidence="4" type="ORF">CP980_07635</name>
</gene>
<keyword evidence="2" id="KW-0812">Transmembrane</keyword>
<evidence type="ECO:0000259" key="3">
    <source>
        <dbReference type="Pfam" id="PF14257"/>
    </source>
</evidence>
<reference evidence="4 5" key="1">
    <citation type="submission" date="2017-09" db="EMBL/GenBank/DDBJ databases">
        <authorList>
            <person name="Lee N."/>
            <person name="Cho B.-K."/>
        </authorList>
    </citation>
    <scope>NUCLEOTIDE SEQUENCE [LARGE SCALE GENOMIC DNA]</scope>
    <source>
        <strain evidence="4 5">ATCC 27476</strain>
    </source>
</reference>
<dbReference type="Proteomes" id="UP000325563">
    <property type="component" value="Chromosome"/>
</dbReference>
<dbReference type="EMBL" id="CP023692">
    <property type="protein sequence ID" value="QEV44948.1"/>
    <property type="molecule type" value="Genomic_DNA"/>
</dbReference>
<feature type="compositionally biased region" description="Low complexity" evidence="1">
    <location>
        <begin position="128"/>
        <end position="169"/>
    </location>
</feature>
<feature type="region of interest" description="Disordered" evidence="1">
    <location>
        <begin position="125"/>
        <end position="176"/>
    </location>
</feature>
<protein>
    <submittedName>
        <fullName evidence="4">DUF4349 domain-containing protein</fullName>
    </submittedName>
</protein>
<keyword evidence="2" id="KW-0472">Membrane</keyword>
<sequence length="424" mass="43299">MGRGEPGDAAADDDGVAGRGAFAGRRGGAVRTHVRFVHGHIVSDRTADDHRGRTVTASGPGLNRRGETRGATLYVSPATSADPSGGPPMRTIRSSRGTAGRHRGAAVLAGLSLAGALALTGCSDGQDAAGPASADKAAVAPEGAAQGKPGAAAPPAAAGQAATGGSDAAKNGQQPAVRPHVIRTATLALETADAQKALAAARTAAEGAGGYVGNESTRRGDGGRITSTLTLRVPGERFDAVLGAMEGSGKLLNRKVEAQDVTEKVADVDSRVRSQQASVARVRDMMDKATALGDVVMLESELSKRQSDLESLLAQQTALKDQTSMGTITMEVSEPAPKAADKKDEEPSFTGALSAGWNAFTRIVRYLALALAVVLPFTVTAALVLLALRAYRRLRPAKPKTGLVAKTVPAARPADPTETTGVRD</sequence>
<evidence type="ECO:0000256" key="1">
    <source>
        <dbReference type="SAM" id="MobiDB-lite"/>
    </source>
</evidence>
<evidence type="ECO:0000313" key="4">
    <source>
        <dbReference type="EMBL" id="QEV44948.1"/>
    </source>
</evidence>
<accession>A0A5J6JBK7</accession>
<organism evidence="4 5">
    <name type="scientific">Streptomyces vinaceus</name>
    <dbReference type="NCBI Taxonomy" id="1960"/>
    <lineage>
        <taxon>Bacteria</taxon>
        <taxon>Bacillati</taxon>
        <taxon>Actinomycetota</taxon>
        <taxon>Actinomycetes</taxon>
        <taxon>Kitasatosporales</taxon>
        <taxon>Streptomycetaceae</taxon>
        <taxon>Streptomyces</taxon>
    </lineage>
</organism>
<dbReference type="AlphaFoldDB" id="A0A5J6JBK7"/>
<feature type="domain" description="DUF4349" evidence="3">
    <location>
        <begin position="180"/>
        <end position="388"/>
    </location>
</feature>
<dbReference type="Pfam" id="PF14257">
    <property type="entry name" value="DUF4349"/>
    <property type="match status" value="1"/>
</dbReference>